<dbReference type="Pfam" id="PF13855">
    <property type="entry name" value="LRR_8"/>
    <property type="match status" value="1"/>
</dbReference>
<dbReference type="GO" id="GO:0016301">
    <property type="term" value="F:kinase activity"/>
    <property type="evidence" value="ECO:0007669"/>
    <property type="project" value="UniProtKB-KW"/>
</dbReference>
<dbReference type="Gene3D" id="3.80.10.10">
    <property type="entry name" value="Ribonuclease Inhibitor"/>
    <property type="match status" value="1"/>
</dbReference>
<dbReference type="GO" id="GO:0016020">
    <property type="term" value="C:membrane"/>
    <property type="evidence" value="ECO:0007669"/>
    <property type="project" value="UniProtKB-SubCell"/>
</dbReference>
<keyword evidence="4" id="KW-0808">Transferase</keyword>
<keyword evidence="2" id="KW-0732">Signal</keyword>
<protein>
    <submittedName>
        <fullName evidence="4">LRR receptor-like serine/threonine-protein kinase ERECTA</fullName>
    </submittedName>
</protein>
<dbReference type="PANTHER" id="PTHR48053:SF71">
    <property type="entry name" value="LEUCINE RICH REPEAT FAMILY PROTEIN, EXPRESSED"/>
    <property type="match status" value="1"/>
</dbReference>
<sequence length="113" mass="13007">MFKKDPNLFISLWFILMNGFRFLLRGISNNNIIGSIPSSLGDLEHLLKLNLSRNHITGFIPAEFANLRSVMDIDLSNLIPQELSQLQNMVSLFSIWDKSSMDIKYASRLIFFL</sequence>
<dbReference type="EMBL" id="CP031001">
    <property type="protein sequence ID" value="QHN76488.1"/>
    <property type="molecule type" value="Genomic_DNA"/>
</dbReference>
<evidence type="ECO:0000313" key="5">
    <source>
        <dbReference type="Proteomes" id="UP000464620"/>
    </source>
</evidence>
<proteinExistence type="predicted"/>
<dbReference type="InterPro" id="IPR051716">
    <property type="entry name" value="Plant_RL_S/T_kinase"/>
</dbReference>
<dbReference type="Proteomes" id="UP000464620">
    <property type="component" value="Chromosome B09"/>
</dbReference>
<accession>A0A6B9V7X4</accession>
<organism evidence="4 5">
    <name type="scientific">Arachis hypogaea</name>
    <name type="common">Peanut</name>
    <dbReference type="NCBI Taxonomy" id="3818"/>
    <lineage>
        <taxon>Eukaryota</taxon>
        <taxon>Viridiplantae</taxon>
        <taxon>Streptophyta</taxon>
        <taxon>Embryophyta</taxon>
        <taxon>Tracheophyta</taxon>
        <taxon>Spermatophyta</taxon>
        <taxon>Magnoliopsida</taxon>
        <taxon>eudicotyledons</taxon>
        <taxon>Gunneridae</taxon>
        <taxon>Pentapetalae</taxon>
        <taxon>rosids</taxon>
        <taxon>fabids</taxon>
        <taxon>Fabales</taxon>
        <taxon>Fabaceae</taxon>
        <taxon>Papilionoideae</taxon>
        <taxon>50 kb inversion clade</taxon>
        <taxon>dalbergioids sensu lato</taxon>
        <taxon>Dalbergieae</taxon>
        <taxon>Pterocarpus clade</taxon>
        <taxon>Arachis</taxon>
    </lineage>
</organism>
<evidence type="ECO:0000256" key="3">
    <source>
        <dbReference type="ARBA" id="ARBA00023170"/>
    </source>
</evidence>
<evidence type="ECO:0000256" key="2">
    <source>
        <dbReference type="ARBA" id="ARBA00022729"/>
    </source>
</evidence>
<dbReference type="InterPro" id="IPR032675">
    <property type="entry name" value="LRR_dom_sf"/>
</dbReference>
<dbReference type="AlphaFoldDB" id="A0A6B9V7X4"/>
<keyword evidence="3 4" id="KW-0675">Receptor</keyword>
<dbReference type="SUPFAM" id="SSF52058">
    <property type="entry name" value="L domain-like"/>
    <property type="match status" value="1"/>
</dbReference>
<dbReference type="PANTHER" id="PTHR48053">
    <property type="entry name" value="LEUCINE RICH REPEAT FAMILY PROTEIN, EXPRESSED"/>
    <property type="match status" value="1"/>
</dbReference>
<keyword evidence="4" id="KW-0418">Kinase</keyword>
<gene>
    <name evidence="4" type="ORF">DS421_19g644290</name>
</gene>
<dbReference type="InterPro" id="IPR001611">
    <property type="entry name" value="Leu-rich_rpt"/>
</dbReference>
<reference evidence="4 5" key="1">
    <citation type="submission" date="2020-01" db="EMBL/GenBank/DDBJ databases">
        <title>Genome sequence of Arachis hypogaea, cultivar Shitouqi.</title>
        <authorList>
            <person name="Zhuang W."/>
            <person name="Chen H."/>
            <person name="Varshney R."/>
            <person name="Wang D."/>
            <person name="Ming R."/>
        </authorList>
    </citation>
    <scope>NUCLEOTIDE SEQUENCE [LARGE SCALE GENOMIC DNA]</scope>
    <source>
        <tissue evidence="4">Young leaf</tissue>
    </source>
</reference>
<comment type="subcellular location">
    <subcellularLocation>
        <location evidence="1">Membrane</location>
        <topology evidence="1">Single-pass type I membrane protein</topology>
    </subcellularLocation>
</comment>
<evidence type="ECO:0000256" key="1">
    <source>
        <dbReference type="ARBA" id="ARBA00004479"/>
    </source>
</evidence>
<evidence type="ECO:0000313" key="4">
    <source>
        <dbReference type="EMBL" id="QHN76488.1"/>
    </source>
</evidence>
<name>A0A6B9V7X4_ARAHY</name>